<reference evidence="7 8" key="1">
    <citation type="submission" date="2016-03" db="EMBL/GenBank/DDBJ databases">
        <title>Chemosynthetic sulphur-oxidizing symbionts of marine invertebrate animals are capable of nitrogen fixation.</title>
        <authorList>
            <person name="Petersen J.M."/>
            <person name="Kemper A."/>
            <person name="Gruber-Vodicka H."/>
            <person name="Cardini U."/>
            <person name="Geest Mvander."/>
            <person name="Kleiner M."/>
            <person name="Bulgheresi S."/>
            <person name="Fussmann M."/>
            <person name="Herbold C."/>
            <person name="Seah B.K.B."/>
            <person name="Antony C.Paul."/>
            <person name="Liu D."/>
            <person name="Belitz A."/>
            <person name="Weber M."/>
        </authorList>
    </citation>
    <scope>NUCLEOTIDE SEQUENCE [LARGE SCALE GENOMIC DNA]</scope>
    <source>
        <strain evidence="7">G_D</strain>
    </source>
</reference>
<dbReference type="STRING" id="1818881.A3196_12670"/>
<dbReference type="PANTHER" id="PTHR10196">
    <property type="entry name" value="SUGAR KINASE"/>
    <property type="match status" value="1"/>
</dbReference>
<feature type="domain" description="Carbohydrate kinase FGGY N-terminal" evidence="5">
    <location>
        <begin position="4"/>
        <end position="235"/>
    </location>
</feature>
<feature type="domain" description="Carbohydrate kinase FGGY C-terminal" evidence="6">
    <location>
        <begin position="246"/>
        <end position="419"/>
    </location>
</feature>
<dbReference type="InterPro" id="IPR018484">
    <property type="entry name" value="FGGY_N"/>
</dbReference>
<comment type="similarity">
    <text evidence="1">Belongs to the heat shock protein 70 family.</text>
</comment>
<keyword evidence="3" id="KW-0808">Transferase</keyword>
<dbReference type="GO" id="GO:0019150">
    <property type="term" value="F:D-ribulokinase activity"/>
    <property type="evidence" value="ECO:0007669"/>
    <property type="project" value="TreeGrafter"/>
</dbReference>
<dbReference type="PANTHER" id="PTHR10196:SF80">
    <property type="entry name" value="D-RIBULOSE KINASE"/>
    <property type="match status" value="1"/>
</dbReference>
<dbReference type="SUPFAM" id="SSF53067">
    <property type="entry name" value="Actin-like ATPase domain"/>
    <property type="match status" value="2"/>
</dbReference>
<organism evidence="7 8">
    <name type="scientific">Candidatus Thiodiazotropha endoloripes</name>
    <dbReference type="NCBI Taxonomy" id="1818881"/>
    <lineage>
        <taxon>Bacteria</taxon>
        <taxon>Pseudomonadati</taxon>
        <taxon>Pseudomonadota</taxon>
        <taxon>Gammaproteobacteria</taxon>
        <taxon>Chromatiales</taxon>
        <taxon>Sedimenticolaceae</taxon>
        <taxon>Candidatus Thiodiazotropha</taxon>
    </lineage>
</organism>
<keyword evidence="4 7" id="KW-0418">Kinase</keyword>
<dbReference type="InterPro" id="IPR000577">
    <property type="entry name" value="Carb_kinase_FGGY"/>
</dbReference>
<keyword evidence="8" id="KW-1185">Reference proteome</keyword>
<dbReference type="Pfam" id="PF02782">
    <property type="entry name" value="FGGY_C"/>
    <property type="match status" value="1"/>
</dbReference>
<name>A0A1E2US03_9GAMM</name>
<dbReference type="EMBL" id="LVJZ01000003">
    <property type="protein sequence ID" value="ODB97533.1"/>
    <property type="molecule type" value="Genomic_DNA"/>
</dbReference>
<dbReference type="PIRSF" id="PIRSF000538">
    <property type="entry name" value="GlpK"/>
    <property type="match status" value="1"/>
</dbReference>
<dbReference type="GO" id="GO:0005829">
    <property type="term" value="C:cytosol"/>
    <property type="evidence" value="ECO:0007669"/>
    <property type="project" value="TreeGrafter"/>
</dbReference>
<dbReference type="CDD" id="cd07783">
    <property type="entry name" value="ASKHA_NBD_FGGY_SePSK_AtXK1-like"/>
    <property type="match status" value="1"/>
</dbReference>
<evidence type="ECO:0000259" key="5">
    <source>
        <dbReference type="Pfam" id="PF00370"/>
    </source>
</evidence>
<evidence type="ECO:0000256" key="2">
    <source>
        <dbReference type="ARBA" id="ARBA00009156"/>
    </source>
</evidence>
<evidence type="ECO:0000313" key="8">
    <source>
        <dbReference type="Proteomes" id="UP000094849"/>
    </source>
</evidence>
<protein>
    <submittedName>
        <fullName evidence="7">Carbohydrate kinase</fullName>
    </submittedName>
</protein>
<comment type="similarity">
    <text evidence="2">Belongs to the FGGY kinase family.</text>
</comment>
<evidence type="ECO:0000313" key="7">
    <source>
        <dbReference type="EMBL" id="ODB97533.1"/>
    </source>
</evidence>
<dbReference type="Pfam" id="PF00370">
    <property type="entry name" value="FGGY_N"/>
    <property type="match status" value="1"/>
</dbReference>
<sequence>MGFCIGIDLGTSGCRVITIDEQADVVSTKSRSLPASVSPAQGEQQQDPQDWWQTVSELLQETVAEIGNKPVDAIAVDGTSSTLLLTDQQGTPITPALMYNDSRSRDSLEILNSVAPVGSPVLSASSSLAKLLHLSRKQTTESYYALHQADWIVGRLTGNYRISDENNALKLGYDPITRQWPEWINRLDFNTNSLPQVHPCGRAIGKLSREAAQASGLSSGTIVVTGTTDSNAACLASGANEIGDAVTSLGSTLVLKILSDKPVYDSRYGIYSHRLGDRWLVGGASNSGGSVLRHYFKPNQLPGLTAAMKIDQPTGLDYYPLVSAGERFPINDPDLAPRLSPRPESDSIFFQAILEGIAKIEQQGYQRLQELGAPSPKRVFSIGGGAVNEPWRRMREQYLEATVIRAAQQEAAYGAALFALNRVKADR</sequence>
<dbReference type="InterPro" id="IPR043129">
    <property type="entry name" value="ATPase_NBD"/>
</dbReference>
<evidence type="ECO:0000256" key="1">
    <source>
        <dbReference type="ARBA" id="ARBA00007381"/>
    </source>
</evidence>
<dbReference type="RefSeq" id="WP_069005701.1">
    <property type="nucleotide sequence ID" value="NZ_LVJW01000003.1"/>
</dbReference>
<dbReference type="GO" id="GO:0005997">
    <property type="term" value="P:xylulose metabolic process"/>
    <property type="evidence" value="ECO:0007669"/>
    <property type="project" value="TreeGrafter"/>
</dbReference>
<proteinExistence type="inferred from homology"/>
<dbReference type="InterPro" id="IPR018181">
    <property type="entry name" value="Heat_shock_70_CS"/>
</dbReference>
<evidence type="ECO:0000256" key="3">
    <source>
        <dbReference type="ARBA" id="ARBA00022679"/>
    </source>
</evidence>
<accession>A0A1E2US03</accession>
<dbReference type="OrthoDB" id="9805576at2"/>
<dbReference type="GO" id="GO:0004856">
    <property type="term" value="F:D-xylulokinase activity"/>
    <property type="evidence" value="ECO:0007669"/>
    <property type="project" value="TreeGrafter"/>
</dbReference>
<evidence type="ECO:0000259" key="6">
    <source>
        <dbReference type="Pfam" id="PF02782"/>
    </source>
</evidence>
<dbReference type="AlphaFoldDB" id="A0A1E2US03"/>
<dbReference type="InterPro" id="IPR018485">
    <property type="entry name" value="FGGY_C"/>
</dbReference>
<dbReference type="Gene3D" id="3.30.420.40">
    <property type="match status" value="2"/>
</dbReference>
<gene>
    <name evidence="7" type="ORF">A3196_12670</name>
</gene>
<dbReference type="Proteomes" id="UP000094849">
    <property type="component" value="Unassembled WGS sequence"/>
</dbReference>
<dbReference type="PROSITE" id="PS00297">
    <property type="entry name" value="HSP70_1"/>
    <property type="match status" value="1"/>
</dbReference>
<comment type="caution">
    <text evidence="7">The sequence shown here is derived from an EMBL/GenBank/DDBJ whole genome shotgun (WGS) entry which is preliminary data.</text>
</comment>
<evidence type="ECO:0000256" key="4">
    <source>
        <dbReference type="ARBA" id="ARBA00022777"/>
    </source>
</evidence>